<evidence type="ECO:0008006" key="4">
    <source>
        <dbReference type="Google" id="ProtNLM"/>
    </source>
</evidence>
<reference evidence="1" key="2">
    <citation type="submission" date="2023-01" db="EMBL/GenBank/DDBJ databases">
        <title>Human gut microbiome strain richness.</title>
        <authorList>
            <person name="Chen-Liaw A."/>
        </authorList>
    </citation>
    <scope>NUCLEOTIDE SEQUENCE</scope>
    <source>
        <strain evidence="1">1001217st2_G6_1001217B_191108</strain>
    </source>
</reference>
<sequence>MKEYIEKNQPIFYNLIKNEFSQQRIPHAFLLIGNNTNIPLTYLAMSLICDETLACENCNDCRKVKENKYSDIIRFNGKDNSIKKGNIELIQDTFKKSSLEGKAKIYIIENIEYATKEAMNTLLKMLEEPTEGIYAIFTANNASRVLPTILSRCQVIDIKPDSKEVIIGALCQDGITKESAHILAYLAPSIEEAKTLYDERFEYMQLQVINFIEDLFLKRANLIINTQTNLLKKYKERDDIKLFLNMLVLAMKDMFHVKHTDDIVYCEHQEFLRNIKIDESQLIKQIEIILETIYTIESNANVPMLMDSMMYRL</sequence>
<dbReference type="RefSeq" id="WP_003535466.1">
    <property type="nucleotide sequence ID" value="NZ_CAACVM010000021.1"/>
</dbReference>
<evidence type="ECO:0000313" key="1">
    <source>
        <dbReference type="EMBL" id="MDB7085246.1"/>
    </source>
</evidence>
<dbReference type="InterPro" id="IPR027417">
    <property type="entry name" value="P-loop_NTPase"/>
</dbReference>
<protein>
    <recommendedName>
        <fullName evidence="4">DNA polymerase III subunit delta</fullName>
    </recommendedName>
</protein>
<evidence type="ECO:0000313" key="2">
    <source>
        <dbReference type="EMBL" id="RGD86230.1"/>
    </source>
</evidence>
<dbReference type="Proteomes" id="UP001211987">
    <property type="component" value="Unassembled WGS sequence"/>
</dbReference>
<comment type="caution">
    <text evidence="2">The sequence shown here is derived from an EMBL/GenBank/DDBJ whole genome shotgun (WGS) entry which is preliminary data.</text>
</comment>
<evidence type="ECO:0000313" key="3">
    <source>
        <dbReference type="Proteomes" id="UP000261032"/>
    </source>
</evidence>
<dbReference type="EMBL" id="QUSL01000007">
    <property type="protein sequence ID" value="RGD86230.1"/>
    <property type="molecule type" value="Genomic_DNA"/>
</dbReference>
<proteinExistence type="predicted"/>
<gene>
    <name evidence="2" type="ORF">DXB93_06300</name>
    <name evidence="1" type="ORF">PM738_15680</name>
</gene>
<dbReference type="GO" id="GO:0006261">
    <property type="term" value="P:DNA-templated DNA replication"/>
    <property type="evidence" value="ECO:0007669"/>
    <property type="project" value="TreeGrafter"/>
</dbReference>
<organism evidence="2 3">
    <name type="scientific">Thomasclavelia ramosa</name>
    <dbReference type="NCBI Taxonomy" id="1547"/>
    <lineage>
        <taxon>Bacteria</taxon>
        <taxon>Bacillati</taxon>
        <taxon>Bacillota</taxon>
        <taxon>Erysipelotrichia</taxon>
        <taxon>Erysipelotrichales</taxon>
        <taxon>Coprobacillaceae</taxon>
        <taxon>Thomasclavelia</taxon>
    </lineage>
</organism>
<dbReference type="Gene3D" id="3.40.50.300">
    <property type="entry name" value="P-loop containing nucleotide triphosphate hydrolases"/>
    <property type="match status" value="1"/>
</dbReference>
<name>A0A3E3EEA8_9FIRM</name>
<dbReference type="EMBL" id="JAQLKE010000034">
    <property type="protein sequence ID" value="MDB7085246.1"/>
    <property type="molecule type" value="Genomic_DNA"/>
</dbReference>
<dbReference type="Pfam" id="PF13177">
    <property type="entry name" value="DNA_pol3_delta2"/>
    <property type="match status" value="1"/>
</dbReference>
<dbReference type="Proteomes" id="UP000261032">
    <property type="component" value="Unassembled WGS sequence"/>
</dbReference>
<reference evidence="2 3" key="1">
    <citation type="submission" date="2018-08" db="EMBL/GenBank/DDBJ databases">
        <title>A genome reference for cultivated species of the human gut microbiota.</title>
        <authorList>
            <person name="Zou Y."/>
            <person name="Xue W."/>
            <person name="Luo G."/>
        </authorList>
    </citation>
    <scope>NUCLEOTIDE SEQUENCE [LARGE SCALE GENOMIC DNA]</scope>
    <source>
        <strain evidence="2 3">OM06-4</strain>
    </source>
</reference>
<dbReference type="PANTHER" id="PTHR11669:SF8">
    <property type="entry name" value="DNA POLYMERASE III SUBUNIT DELTA"/>
    <property type="match status" value="1"/>
</dbReference>
<accession>A0A3E3EEA8</accession>
<dbReference type="AlphaFoldDB" id="A0A3E3EEA8"/>
<dbReference type="PANTHER" id="PTHR11669">
    <property type="entry name" value="REPLICATION FACTOR C / DNA POLYMERASE III GAMMA-TAU SUBUNIT"/>
    <property type="match status" value="1"/>
</dbReference>
<dbReference type="SUPFAM" id="SSF52540">
    <property type="entry name" value="P-loop containing nucleoside triphosphate hydrolases"/>
    <property type="match status" value="1"/>
</dbReference>
<dbReference type="InterPro" id="IPR050238">
    <property type="entry name" value="DNA_Rep/Repair_Clamp_Loader"/>
</dbReference>